<protein>
    <recommendedName>
        <fullName evidence="4">Membrane protein 6-pyruvoyl-tetrahydropterin synthase-related domain-containing protein</fullName>
    </recommendedName>
</protein>
<feature type="transmembrane region" description="Helical" evidence="1">
    <location>
        <begin position="654"/>
        <end position="676"/>
    </location>
</feature>
<feature type="transmembrane region" description="Helical" evidence="1">
    <location>
        <begin position="222"/>
        <end position="242"/>
    </location>
</feature>
<dbReference type="PANTHER" id="PTHR38454:SF1">
    <property type="entry name" value="INTEGRAL MEMBRANE PROTEIN"/>
    <property type="match status" value="1"/>
</dbReference>
<accession>A0A0G1RMC8</accession>
<feature type="transmembrane region" description="Helical" evidence="1">
    <location>
        <begin position="147"/>
        <end position="164"/>
    </location>
</feature>
<feature type="transmembrane region" description="Helical" evidence="1">
    <location>
        <begin position="123"/>
        <end position="141"/>
    </location>
</feature>
<sequence length="685" mass="77837">MRVTISKTTAFCIAVILTISVVSHWQWFFKNSYFGWGDARLLTRFKESWISYANFPNIWSMYGTGLGEIDLIFSQYPIYMVFGALTQLGFDARLVSKLIFLVPVALIPALGSYLLIRDITRSHLSSIIGSIIYSFNVNALLTQTGSLSISAAYALAPVCFLMFIKALEKKSIRLGLVTGLIFFLQSIYEFRIFYVTAFVLFFYLIFYFVVKKENYSKNLIRTLYHTALPFIFLAFATSYWLFPYLMTGSIQTNPAFSRPLFGDKYASFKQSIAFFSPWWTAGHGYANGVVQPIPVYFWTIPTLALLGFILNTKSQEAYFFLFISVLGILLTKQSDSPFPNLYLWLFQHFPGFNAFRESSKFFLILSIGYSALIAFLVSFFRSYKIISLLIAAGIGALFLWNIKPLITGQIGGLFIPKTRPQDFIVLKDFLHGQKDFFRTAWIPAAGMWGYYSDIHPKIDLHTVYFDILGPMMASSQGHVRAPNKSSLIGDVNHQFFDLFVQSNSNELLDSLNIKYVIVPLEDKANDDDVFVNYGLPDREYLLNFLDGVPYLSRVSAGTSEIVVYENSNFKPLILIGPSPVHYQRLSSSEYVIQLPPTDEASQLVFTDAYHPAWTLTVNDQSYVSEKFQQLFNSFSLPPHAQPVTARLFFTPQKYVVYGSTISLASLLTTLLVLLILSIRARESKI</sequence>
<dbReference type="STRING" id="1618358.UX80_C0002G0039"/>
<keyword evidence="1" id="KW-0812">Transmembrane</keyword>
<feature type="transmembrane region" description="Helical" evidence="1">
    <location>
        <begin position="171"/>
        <end position="187"/>
    </location>
</feature>
<reference evidence="2 3" key="1">
    <citation type="journal article" date="2015" name="Nature">
        <title>rRNA introns, odd ribosomes, and small enigmatic genomes across a large radiation of phyla.</title>
        <authorList>
            <person name="Brown C.T."/>
            <person name="Hug L.A."/>
            <person name="Thomas B.C."/>
            <person name="Sharon I."/>
            <person name="Castelle C.J."/>
            <person name="Singh A."/>
            <person name="Wilkins M.J."/>
            <person name="Williams K.H."/>
            <person name="Banfield J.F."/>
        </authorList>
    </citation>
    <scope>NUCLEOTIDE SEQUENCE [LARGE SCALE GENOMIC DNA]</scope>
</reference>
<name>A0A0G1RMC8_9BACT</name>
<evidence type="ECO:0008006" key="4">
    <source>
        <dbReference type="Google" id="ProtNLM"/>
    </source>
</evidence>
<feature type="transmembrane region" description="Helical" evidence="1">
    <location>
        <begin position="385"/>
        <end position="402"/>
    </location>
</feature>
<feature type="transmembrane region" description="Helical" evidence="1">
    <location>
        <begin position="293"/>
        <end position="310"/>
    </location>
</feature>
<dbReference type="Proteomes" id="UP000034307">
    <property type="component" value="Unassembled WGS sequence"/>
</dbReference>
<feature type="transmembrane region" description="Helical" evidence="1">
    <location>
        <begin position="317"/>
        <end position="334"/>
    </location>
</feature>
<organism evidence="2 3">
    <name type="scientific">Candidatus Amesbacteria bacterium GW2011_GWA2_47_11b</name>
    <dbReference type="NCBI Taxonomy" id="1618358"/>
    <lineage>
        <taxon>Bacteria</taxon>
        <taxon>Candidatus Amesiibacteriota</taxon>
    </lineage>
</organism>
<feature type="transmembrane region" description="Helical" evidence="1">
    <location>
        <begin position="9"/>
        <end position="28"/>
    </location>
</feature>
<evidence type="ECO:0000313" key="3">
    <source>
        <dbReference type="Proteomes" id="UP000034307"/>
    </source>
</evidence>
<dbReference type="InterPro" id="IPR018580">
    <property type="entry name" value="Uncharacterised_YfhO"/>
</dbReference>
<dbReference type="EMBL" id="LCNO01000002">
    <property type="protein sequence ID" value="KKU58504.1"/>
    <property type="molecule type" value="Genomic_DNA"/>
</dbReference>
<gene>
    <name evidence="2" type="ORF">UX80_C0002G0039</name>
</gene>
<dbReference type="PANTHER" id="PTHR38454">
    <property type="entry name" value="INTEGRAL MEMBRANE PROTEIN-RELATED"/>
    <property type="match status" value="1"/>
</dbReference>
<dbReference type="AlphaFoldDB" id="A0A0G1RMC8"/>
<comment type="caution">
    <text evidence="2">The sequence shown here is derived from an EMBL/GenBank/DDBJ whole genome shotgun (WGS) entry which is preliminary data.</text>
</comment>
<proteinExistence type="predicted"/>
<feature type="transmembrane region" description="Helical" evidence="1">
    <location>
        <begin position="193"/>
        <end position="210"/>
    </location>
</feature>
<feature type="transmembrane region" description="Helical" evidence="1">
    <location>
        <begin position="98"/>
        <end position="116"/>
    </location>
</feature>
<keyword evidence="1" id="KW-0472">Membrane</keyword>
<evidence type="ECO:0000256" key="1">
    <source>
        <dbReference type="SAM" id="Phobius"/>
    </source>
</evidence>
<evidence type="ECO:0000313" key="2">
    <source>
        <dbReference type="EMBL" id="KKU58504.1"/>
    </source>
</evidence>
<keyword evidence="1" id="KW-1133">Transmembrane helix</keyword>
<feature type="transmembrane region" description="Helical" evidence="1">
    <location>
        <begin position="361"/>
        <end position="380"/>
    </location>
</feature>